<evidence type="ECO:0000256" key="2">
    <source>
        <dbReference type="ARBA" id="ARBA00005831"/>
    </source>
</evidence>
<comment type="caution">
    <text evidence="10">The sequence shown here is derived from an EMBL/GenBank/DDBJ whole genome shotgun (WGS) entry which is preliminary data.</text>
</comment>
<evidence type="ECO:0000313" key="11">
    <source>
        <dbReference type="Proteomes" id="UP001195769"/>
    </source>
</evidence>
<dbReference type="GO" id="GO:0006886">
    <property type="term" value="P:intracellular protein transport"/>
    <property type="evidence" value="ECO:0007669"/>
    <property type="project" value="InterPro"/>
</dbReference>
<dbReference type="InterPro" id="IPR019335">
    <property type="entry name" value="COG7"/>
</dbReference>
<keyword evidence="4" id="KW-0813">Transport</keyword>
<evidence type="ECO:0000256" key="7">
    <source>
        <dbReference type="ARBA" id="ARBA00023136"/>
    </source>
</evidence>
<accession>A0AAD4HFB9</accession>
<evidence type="ECO:0000256" key="6">
    <source>
        <dbReference type="ARBA" id="ARBA00023034"/>
    </source>
</evidence>
<protein>
    <recommendedName>
        <fullName evidence="3">Conserved oligomeric Golgi complex subunit 7</fullName>
    </recommendedName>
    <alternativeName>
        <fullName evidence="8">Component of oligomeric Golgi complex 7</fullName>
    </alternativeName>
</protein>
<dbReference type="RefSeq" id="XP_041220008.1">
    <property type="nucleotide sequence ID" value="XM_041370000.1"/>
</dbReference>
<name>A0AAD4HFB9_9AGAM</name>
<feature type="compositionally biased region" description="Pro residues" evidence="9">
    <location>
        <begin position="51"/>
        <end position="60"/>
    </location>
</feature>
<evidence type="ECO:0000256" key="1">
    <source>
        <dbReference type="ARBA" id="ARBA00004395"/>
    </source>
</evidence>
<keyword evidence="11" id="KW-1185">Reference proteome</keyword>
<dbReference type="GO" id="GO:0000139">
    <property type="term" value="C:Golgi membrane"/>
    <property type="evidence" value="ECO:0007669"/>
    <property type="project" value="UniProtKB-SubCell"/>
</dbReference>
<keyword evidence="6" id="KW-0333">Golgi apparatus</keyword>
<evidence type="ECO:0000256" key="9">
    <source>
        <dbReference type="SAM" id="MobiDB-lite"/>
    </source>
</evidence>
<comment type="similarity">
    <text evidence="2">Belongs to the COG7 family.</text>
</comment>
<organism evidence="10 11">
    <name type="scientific">Suillus fuscotomentosus</name>
    <dbReference type="NCBI Taxonomy" id="1912939"/>
    <lineage>
        <taxon>Eukaryota</taxon>
        <taxon>Fungi</taxon>
        <taxon>Dikarya</taxon>
        <taxon>Basidiomycota</taxon>
        <taxon>Agaricomycotina</taxon>
        <taxon>Agaricomycetes</taxon>
        <taxon>Agaricomycetidae</taxon>
        <taxon>Boletales</taxon>
        <taxon>Suillineae</taxon>
        <taxon>Suillaceae</taxon>
        <taxon>Suillus</taxon>
    </lineage>
</organism>
<dbReference type="EMBL" id="JABBWK010000080">
    <property type="protein sequence ID" value="KAG1894432.1"/>
    <property type="molecule type" value="Genomic_DNA"/>
</dbReference>
<keyword evidence="7" id="KW-0472">Membrane</keyword>
<dbReference type="GeneID" id="64664298"/>
<dbReference type="PANTHER" id="PTHR21443:SF0">
    <property type="entry name" value="CONSERVED OLIGOMERIC GOLGI COMPLEX SUBUNIT 7"/>
    <property type="match status" value="1"/>
</dbReference>
<reference evidence="10" key="1">
    <citation type="journal article" date="2020" name="New Phytol.">
        <title>Comparative genomics reveals dynamic genome evolution in host specialist ectomycorrhizal fungi.</title>
        <authorList>
            <person name="Lofgren L.A."/>
            <person name="Nguyen N.H."/>
            <person name="Vilgalys R."/>
            <person name="Ruytinx J."/>
            <person name="Liao H.L."/>
            <person name="Branco S."/>
            <person name="Kuo A."/>
            <person name="LaButti K."/>
            <person name="Lipzen A."/>
            <person name="Andreopoulos W."/>
            <person name="Pangilinan J."/>
            <person name="Riley R."/>
            <person name="Hundley H."/>
            <person name="Na H."/>
            <person name="Barry K."/>
            <person name="Grigoriev I.V."/>
            <person name="Stajich J.E."/>
            <person name="Kennedy P.G."/>
        </authorList>
    </citation>
    <scope>NUCLEOTIDE SEQUENCE</scope>
    <source>
        <strain evidence="10">FC203</strain>
    </source>
</reference>
<dbReference type="GO" id="GO:0017119">
    <property type="term" value="C:Golgi transport complex"/>
    <property type="evidence" value="ECO:0007669"/>
    <property type="project" value="InterPro"/>
</dbReference>
<dbReference type="Pfam" id="PF10191">
    <property type="entry name" value="COG7"/>
    <property type="match status" value="2"/>
</dbReference>
<keyword evidence="5" id="KW-0653">Protein transport</keyword>
<sequence length="947" mass="102759">MPSPPGSPRQHDLPPVIPSQTHPLPRVPPALSPGHPQYGSLPQSMSTPTLLAPPPPPMGPRSPAFPSRPPSPDRGGLVRPSRGNSLENMGGALDRLHVDENDVEEEETKSPMRPSAKALGKRRVVEEVDDDNHAPLASLESLLADLLTATDLSAITTSAALERTIDEVSRSAPRLTYDLHFMRDGALTLHSALATVTARIPAGTGTSAALDRLQTLDTAKRRMEAVRDVLREAESWSSLEAEVTALLAERAYDKAAERLNEASRSMPVFAGTPEYEPRRALMVSLQNQLEAALSSALVGAINSGDTALCRSFYGIFSNIQRESEFRNYYFGSRRAGLVASWQSEVLEDTELSVPAVPRQTFSAFWATFCASFLAVLNAERTSIPAIFPDPQITLSTFITSTLSILQPSCPQRLASLFNTIGSSALKDIIAIYKTTEEFAASTDKIMEKIQFSAIPTDITLDGPLPTKHTRRRSMRMSMSWRSNSATNFSRAQQSTLNDVLDWDQALFQAFLDFQVDYGTLERRLLSDDLSFTSTLTPNKNPSTDPARLLRERAVDVFSAAEESLVRCMSFTYGYAAPGLMFALDSSLASFVDSWTQSLTANLSAPSGAPAESGDDLADLDYSPQDWSNIQLILHLLASTRAVLDRLGTFEGKLRAALVQIATAFRLAQHEGGVYTPGATKGAGLLLAQSSLNSATLHDLLSSAESQPPVPLLTTTRTSIASLARALQSSLQHTLLSPLHTHLSSYASLALWAVPGDPKSMRTTGDLHVPVFSLSPSDIVQRVAEGLLNLPRLFEVYADDDALGFSLNTLPNVDEAYLSGLSEHMHAQPSELGHNRRLSLILPPKPVVLSPEAVAAAWLSSLGHSILSHLTSSVLPRIRTLSIAGAAQLSSDLGYLSNIVRALNVEYEELDRWKEYVGMNDEEGSRVVGEKLPGDQVLVLVAKMRGWT</sequence>
<dbReference type="GO" id="GO:0006890">
    <property type="term" value="P:retrograde vesicle-mediated transport, Golgi to endoplasmic reticulum"/>
    <property type="evidence" value="ECO:0007669"/>
    <property type="project" value="TreeGrafter"/>
</dbReference>
<gene>
    <name evidence="10" type="ORF">F5891DRAFT_1255832</name>
</gene>
<evidence type="ECO:0000313" key="10">
    <source>
        <dbReference type="EMBL" id="KAG1894432.1"/>
    </source>
</evidence>
<feature type="region of interest" description="Disordered" evidence="9">
    <location>
        <begin position="1"/>
        <end position="121"/>
    </location>
</feature>
<dbReference type="PANTHER" id="PTHR21443">
    <property type="entry name" value="CONSERVED OLIGOMERIC GOLGI COMPLEX COMPONENT 7"/>
    <property type="match status" value="1"/>
</dbReference>
<dbReference type="Proteomes" id="UP001195769">
    <property type="component" value="Unassembled WGS sequence"/>
</dbReference>
<evidence type="ECO:0000256" key="8">
    <source>
        <dbReference type="ARBA" id="ARBA00031345"/>
    </source>
</evidence>
<dbReference type="AlphaFoldDB" id="A0AAD4HFB9"/>
<evidence type="ECO:0000256" key="5">
    <source>
        <dbReference type="ARBA" id="ARBA00022927"/>
    </source>
</evidence>
<proteinExistence type="inferred from homology"/>
<comment type="subcellular location">
    <subcellularLocation>
        <location evidence="1">Golgi apparatus membrane</location>
        <topology evidence="1">Peripheral membrane protein</topology>
    </subcellularLocation>
</comment>
<dbReference type="GO" id="GO:0007030">
    <property type="term" value="P:Golgi organization"/>
    <property type="evidence" value="ECO:0007669"/>
    <property type="project" value="TreeGrafter"/>
</dbReference>
<evidence type="ECO:0000256" key="4">
    <source>
        <dbReference type="ARBA" id="ARBA00022448"/>
    </source>
</evidence>
<evidence type="ECO:0000256" key="3">
    <source>
        <dbReference type="ARBA" id="ARBA00020984"/>
    </source>
</evidence>